<evidence type="ECO:0000256" key="2">
    <source>
        <dbReference type="ARBA" id="ARBA00008974"/>
    </source>
</evidence>
<keyword evidence="8" id="KW-1185">Reference proteome</keyword>
<dbReference type="PATRIC" id="fig|742738.3.peg.2162"/>
<evidence type="ECO:0000313" key="8">
    <source>
        <dbReference type="Proteomes" id="UP000029585"/>
    </source>
</evidence>
<evidence type="ECO:0000256" key="6">
    <source>
        <dbReference type="SAM" id="Phobius"/>
    </source>
</evidence>
<dbReference type="Proteomes" id="UP000029585">
    <property type="component" value="Unassembled WGS sequence"/>
</dbReference>
<feature type="transmembrane region" description="Helical" evidence="6">
    <location>
        <begin position="132"/>
        <end position="154"/>
    </location>
</feature>
<dbReference type="PANTHER" id="PTHR30618">
    <property type="entry name" value="NCS1 FAMILY PURINE/PYRIMIDINE TRANSPORTER"/>
    <property type="match status" value="1"/>
</dbReference>
<feature type="transmembrane region" description="Helical" evidence="6">
    <location>
        <begin position="48"/>
        <end position="69"/>
    </location>
</feature>
<dbReference type="PANTHER" id="PTHR30618:SF0">
    <property type="entry name" value="PURINE-URACIL PERMEASE NCS1"/>
    <property type="match status" value="1"/>
</dbReference>
<evidence type="ECO:0000313" key="7">
    <source>
        <dbReference type="EMBL" id="KGF55275.1"/>
    </source>
</evidence>
<name>A0A096B8D0_FLAPL</name>
<comment type="similarity">
    <text evidence="2">Belongs to the purine-cytosine permease (2.A.39) family.</text>
</comment>
<feature type="transmembrane region" description="Helical" evidence="6">
    <location>
        <begin position="434"/>
        <end position="456"/>
    </location>
</feature>
<dbReference type="InterPro" id="IPR045225">
    <property type="entry name" value="Uracil/uridine/allantoin_perm"/>
</dbReference>
<reference evidence="7 8" key="1">
    <citation type="submission" date="2011-08" db="EMBL/GenBank/DDBJ databases">
        <title>The Genome Sequence of Clostridium orbiscindens 1_3_50AFAA.</title>
        <authorList>
            <consortium name="The Broad Institute Genome Sequencing Platform"/>
            <person name="Earl A."/>
            <person name="Ward D."/>
            <person name="Feldgarden M."/>
            <person name="Gevers D."/>
            <person name="Daigneault M."/>
            <person name="Strauss J."/>
            <person name="Allen-Vercoe E."/>
            <person name="Young S.K."/>
            <person name="Zeng Q."/>
            <person name="Gargeya S."/>
            <person name="Fitzgerald M."/>
            <person name="Haas B."/>
            <person name="Abouelleil A."/>
            <person name="Alvarado L."/>
            <person name="Arachchi H.M."/>
            <person name="Berlin A."/>
            <person name="Brown A."/>
            <person name="Chapman S.B."/>
            <person name="Chen Z."/>
            <person name="Dunbar C."/>
            <person name="Freedman E."/>
            <person name="Gearin G."/>
            <person name="Gellesch M."/>
            <person name="Goldberg J."/>
            <person name="Griggs A."/>
            <person name="Gujja S."/>
            <person name="Heiman D."/>
            <person name="Howarth C."/>
            <person name="Larson L."/>
            <person name="Lui A."/>
            <person name="MacDonald P.J.P."/>
            <person name="Montmayeur A."/>
            <person name="Murphy C."/>
            <person name="Neiman D."/>
            <person name="Pearson M."/>
            <person name="Priest M."/>
            <person name="Roberts A."/>
            <person name="Saif S."/>
            <person name="Shea T."/>
            <person name="Shenoy N."/>
            <person name="Sisk P."/>
            <person name="Stolte C."/>
            <person name="Sykes S."/>
            <person name="Wortman J."/>
            <person name="Nusbaum C."/>
            <person name="Birren B."/>
        </authorList>
    </citation>
    <scope>NUCLEOTIDE SEQUENCE [LARGE SCALE GENOMIC DNA]</scope>
    <source>
        <strain evidence="7 8">1_3_50AFAA</strain>
    </source>
</reference>
<dbReference type="RefSeq" id="WP_021630658.1">
    <property type="nucleotide sequence ID" value="NZ_KN174163.1"/>
</dbReference>
<keyword evidence="3 6" id="KW-0812">Transmembrane</keyword>
<feature type="transmembrane region" description="Helical" evidence="6">
    <location>
        <begin position="462"/>
        <end position="479"/>
    </location>
</feature>
<organism evidence="7 8">
    <name type="scientific">Flavonifractor plautii 1_3_50AFAA</name>
    <dbReference type="NCBI Taxonomy" id="742738"/>
    <lineage>
        <taxon>Bacteria</taxon>
        <taxon>Bacillati</taxon>
        <taxon>Bacillota</taxon>
        <taxon>Clostridia</taxon>
        <taxon>Eubacteriales</taxon>
        <taxon>Oscillospiraceae</taxon>
        <taxon>Flavonifractor</taxon>
    </lineage>
</organism>
<dbReference type="eggNOG" id="COG1953">
    <property type="taxonomic scope" value="Bacteria"/>
</dbReference>
<feature type="transmembrane region" description="Helical" evidence="6">
    <location>
        <begin position="274"/>
        <end position="299"/>
    </location>
</feature>
<feature type="transmembrane region" description="Helical" evidence="6">
    <location>
        <begin position="75"/>
        <end position="96"/>
    </location>
</feature>
<dbReference type="HOGENOM" id="CLU_021555_0_1_9"/>
<dbReference type="GO" id="GO:0005886">
    <property type="term" value="C:plasma membrane"/>
    <property type="evidence" value="ECO:0007669"/>
    <property type="project" value="TreeGrafter"/>
</dbReference>
<keyword evidence="4 6" id="KW-1133">Transmembrane helix</keyword>
<proteinExistence type="inferred from homology"/>
<feature type="transmembrane region" description="Helical" evidence="6">
    <location>
        <begin position="382"/>
        <end position="406"/>
    </location>
</feature>
<evidence type="ECO:0000256" key="4">
    <source>
        <dbReference type="ARBA" id="ARBA00022989"/>
    </source>
</evidence>
<evidence type="ECO:0000256" key="5">
    <source>
        <dbReference type="ARBA" id="ARBA00023136"/>
    </source>
</evidence>
<dbReference type="EMBL" id="ADLO01000060">
    <property type="protein sequence ID" value="KGF55275.1"/>
    <property type="molecule type" value="Genomic_DNA"/>
</dbReference>
<gene>
    <name evidence="7" type="ORF">HMPREF9460_02111</name>
</gene>
<feature type="transmembrane region" description="Helical" evidence="6">
    <location>
        <begin position="233"/>
        <end position="254"/>
    </location>
</feature>
<dbReference type="AlphaFoldDB" id="A0A096B8D0"/>
<sequence length="484" mass="53247">MAELQTERSFVVELTPEGVQEIQSHKNIYTEDTKPIPLSGREWSTKNYITLWTGILVSIPVYMMASALLSAGLTWYQALFICVLGHTLVLIPSILLGKFGSRYGASFPVLSKMVFGPKGTAIPTIIRAFMGCLWFGIQNWIGGTALDAIIAVIFPAYTGLAFHSFLSFGLFVLINFYIGYHGSRAIRFLEDFAAPILIILSGVVIVWAFWLASQKGGFAALFTTQVAGGNGESFWSQFFPSLTSMIAFDATIALNFSDYTRHAKTEGAQVKGQLIGAPIMTAFIVFVGICGTSGSELAFGEAFWDPSILVSHFGNPAVVIIFSLFIILATLTTNVACNLAAASVVFSSLFGKVLTYKKAVVVATILSICFLPWKLVENPESYVYTLNGTLAVFLGPITGICLAALWSQYRNRLRLPDLYYQDGGAYYYQGGWNVLALVTMAVLFIFIFVCQFIPVLRWIYDSSYLLGCVFAFVIYSALCKRQDR</sequence>
<keyword evidence="5 6" id="KW-0472">Membrane</keyword>
<feature type="transmembrane region" description="Helical" evidence="6">
    <location>
        <begin position="359"/>
        <end position="376"/>
    </location>
</feature>
<evidence type="ECO:0000256" key="3">
    <source>
        <dbReference type="ARBA" id="ARBA00022692"/>
    </source>
</evidence>
<dbReference type="Gene3D" id="1.10.4160.10">
    <property type="entry name" value="Hydantoin permease"/>
    <property type="match status" value="1"/>
</dbReference>
<dbReference type="InterPro" id="IPR001248">
    <property type="entry name" value="Pur-cyt_permease"/>
</dbReference>
<feature type="transmembrane region" description="Helical" evidence="6">
    <location>
        <begin position="160"/>
        <end position="180"/>
    </location>
</feature>
<feature type="transmembrane region" description="Helical" evidence="6">
    <location>
        <begin position="192"/>
        <end position="213"/>
    </location>
</feature>
<comment type="subcellular location">
    <subcellularLocation>
        <location evidence="1">Membrane</location>
        <topology evidence="1">Multi-pass membrane protein</topology>
    </subcellularLocation>
</comment>
<feature type="transmembrane region" description="Helical" evidence="6">
    <location>
        <begin position="319"/>
        <end position="347"/>
    </location>
</feature>
<comment type="caution">
    <text evidence="7">The sequence shown here is derived from an EMBL/GenBank/DDBJ whole genome shotgun (WGS) entry which is preliminary data.</text>
</comment>
<accession>A0A096B8D0</accession>
<evidence type="ECO:0008006" key="9">
    <source>
        <dbReference type="Google" id="ProtNLM"/>
    </source>
</evidence>
<dbReference type="GO" id="GO:0015205">
    <property type="term" value="F:nucleobase transmembrane transporter activity"/>
    <property type="evidence" value="ECO:0007669"/>
    <property type="project" value="TreeGrafter"/>
</dbReference>
<dbReference type="CDD" id="cd11485">
    <property type="entry name" value="SLC-NCS1sbd_YbbW-like"/>
    <property type="match status" value="1"/>
</dbReference>
<dbReference type="Pfam" id="PF02133">
    <property type="entry name" value="Transp_cyt_pur"/>
    <property type="match status" value="1"/>
</dbReference>
<evidence type="ECO:0000256" key="1">
    <source>
        <dbReference type="ARBA" id="ARBA00004141"/>
    </source>
</evidence>
<protein>
    <recommendedName>
        <fullName evidence="9">NCS1 nucleoside transporter</fullName>
    </recommendedName>
</protein>